<protein>
    <submittedName>
        <fullName evidence="4">FecR family protein</fullName>
    </submittedName>
</protein>
<evidence type="ECO:0000313" key="4">
    <source>
        <dbReference type="EMBL" id="RIA45997.1"/>
    </source>
</evidence>
<dbReference type="EMBL" id="QXDC01000002">
    <property type="protein sequence ID" value="RIA45997.1"/>
    <property type="molecule type" value="Genomic_DNA"/>
</dbReference>
<evidence type="ECO:0000259" key="2">
    <source>
        <dbReference type="Pfam" id="PF04773"/>
    </source>
</evidence>
<keyword evidence="1" id="KW-0472">Membrane</keyword>
<dbReference type="PANTHER" id="PTHR30273:SF2">
    <property type="entry name" value="PROTEIN FECR"/>
    <property type="match status" value="1"/>
</dbReference>
<reference evidence="4 5" key="1">
    <citation type="submission" date="2018-08" db="EMBL/GenBank/DDBJ databases">
        <title>Genomic Encyclopedia of Type Strains, Phase IV (KMG-IV): sequencing the most valuable type-strain genomes for metagenomic binning, comparative biology and taxonomic classification.</title>
        <authorList>
            <person name="Goeker M."/>
        </authorList>
    </citation>
    <scope>NUCLEOTIDE SEQUENCE [LARGE SCALE GENOMIC DNA]</scope>
    <source>
        <strain evidence="4 5">DSM 25527</strain>
    </source>
</reference>
<keyword evidence="1" id="KW-0812">Transmembrane</keyword>
<dbReference type="Pfam" id="PF04773">
    <property type="entry name" value="FecR"/>
    <property type="match status" value="1"/>
</dbReference>
<dbReference type="InterPro" id="IPR006860">
    <property type="entry name" value="FecR"/>
</dbReference>
<evidence type="ECO:0000259" key="3">
    <source>
        <dbReference type="Pfam" id="PF16220"/>
    </source>
</evidence>
<organism evidence="4 5">
    <name type="scientific">Hephaestia caeni</name>
    <dbReference type="NCBI Taxonomy" id="645617"/>
    <lineage>
        <taxon>Bacteria</taxon>
        <taxon>Pseudomonadati</taxon>
        <taxon>Pseudomonadota</taxon>
        <taxon>Alphaproteobacteria</taxon>
        <taxon>Sphingomonadales</taxon>
        <taxon>Sphingomonadaceae</taxon>
        <taxon>Hephaestia</taxon>
    </lineage>
</organism>
<gene>
    <name evidence="4" type="ORF">DFR49_0526</name>
</gene>
<dbReference type="PIRSF" id="PIRSF018266">
    <property type="entry name" value="FecR"/>
    <property type="match status" value="1"/>
</dbReference>
<dbReference type="AlphaFoldDB" id="A0A397PFQ5"/>
<feature type="transmembrane region" description="Helical" evidence="1">
    <location>
        <begin position="111"/>
        <end position="132"/>
    </location>
</feature>
<proteinExistence type="predicted"/>
<dbReference type="Proteomes" id="UP000266568">
    <property type="component" value="Unassembled WGS sequence"/>
</dbReference>
<dbReference type="Gene3D" id="2.60.120.1440">
    <property type="match status" value="1"/>
</dbReference>
<keyword evidence="1" id="KW-1133">Transmembrane helix</keyword>
<dbReference type="Gene3D" id="3.55.50.30">
    <property type="match status" value="1"/>
</dbReference>
<sequence length="346" mass="37503">MQSAHDLATGWLFRMSGRTTWTDEELALLRLEGLEHLNHLLSGNATEADAADLIAWRGQSPAHELAFRSAVRLRRVVRVAEGVEAPETIGIVSNVASLNAQREKKKHSRRAFLGGAMAASVAGGLLLVGRSFDMMPSFAELNAKYRTGTGERLVVRLDDGATVELNTRTSINLRSDLAMPAVELISGEAVVTSGRSGTAALVAGRGTSIGKNGQFSARRTEDEICITCLSGEVEVAWNGELRRLAASQEVRYDDRGIGAVTAQANTTVLTAWRNGTLIFQEMPMREVIQEINRYRKGRVILASGALGGRRLNGTYNIDRLDEFFDQAELVVGAKVTRLPGDVVVLS</sequence>
<evidence type="ECO:0000313" key="5">
    <source>
        <dbReference type="Proteomes" id="UP000266568"/>
    </source>
</evidence>
<dbReference type="Pfam" id="PF16220">
    <property type="entry name" value="DUF4880"/>
    <property type="match status" value="1"/>
</dbReference>
<evidence type="ECO:0000256" key="1">
    <source>
        <dbReference type="SAM" id="Phobius"/>
    </source>
</evidence>
<dbReference type="RefSeq" id="WP_004211562.1">
    <property type="nucleotide sequence ID" value="NZ_QXDC01000002.1"/>
</dbReference>
<dbReference type="PANTHER" id="PTHR30273">
    <property type="entry name" value="PERIPLASMIC SIGNAL SENSOR AND SIGMA FACTOR ACTIVATOR FECR-RELATED"/>
    <property type="match status" value="1"/>
</dbReference>
<feature type="domain" description="FecR protein" evidence="2">
    <location>
        <begin position="144"/>
        <end position="234"/>
    </location>
</feature>
<dbReference type="InterPro" id="IPR032623">
    <property type="entry name" value="FecR_N"/>
</dbReference>
<accession>A0A397PFQ5</accession>
<name>A0A397PFQ5_9SPHN</name>
<feature type="domain" description="FecR N-terminal" evidence="3">
    <location>
        <begin position="40"/>
        <end position="73"/>
    </location>
</feature>
<dbReference type="InterPro" id="IPR012373">
    <property type="entry name" value="Ferrdict_sens_TM"/>
</dbReference>
<dbReference type="GO" id="GO:0016989">
    <property type="term" value="F:sigma factor antagonist activity"/>
    <property type="evidence" value="ECO:0007669"/>
    <property type="project" value="TreeGrafter"/>
</dbReference>
<comment type="caution">
    <text evidence="4">The sequence shown here is derived from an EMBL/GenBank/DDBJ whole genome shotgun (WGS) entry which is preliminary data.</text>
</comment>
<keyword evidence="5" id="KW-1185">Reference proteome</keyword>